<name>A0A6A2YCW0_HIBSY</name>
<organism evidence="1 2">
    <name type="scientific">Hibiscus syriacus</name>
    <name type="common">Rose of Sharon</name>
    <dbReference type="NCBI Taxonomy" id="106335"/>
    <lineage>
        <taxon>Eukaryota</taxon>
        <taxon>Viridiplantae</taxon>
        <taxon>Streptophyta</taxon>
        <taxon>Embryophyta</taxon>
        <taxon>Tracheophyta</taxon>
        <taxon>Spermatophyta</taxon>
        <taxon>Magnoliopsida</taxon>
        <taxon>eudicotyledons</taxon>
        <taxon>Gunneridae</taxon>
        <taxon>Pentapetalae</taxon>
        <taxon>rosids</taxon>
        <taxon>malvids</taxon>
        <taxon>Malvales</taxon>
        <taxon>Malvaceae</taxon>
        <taxon>Malvoideae</taxon>
        <taxon>Hibiscus</taxon>
    </lineage>
</organism>
<dbReference type="InterPro" id="IPR052929">
    <property type="entry name" value="RNase_H-like_EbsB-rel"/>
</dbReference>
<accession>A0A6A2YCW0</accession>
<comment type="caution">
    <text evidence="1">The sequence shown here is derived from an EMBL/GenBank/DDBJ whole genome shotgun (WGS) entry which is preliminary data.</text>
</comment>
<dbReference type="Proteomes" id="UP000436088">
    <property type="component" value="Unassembled WGS sequence"/>
</dbReference>
<dbReference type="EMBL" id="VEPZ02001482">
    <property type="protein sequence ID" value="KAE8671077.1"/>
    <property type="molecule type" value="Genomic_DNA"/>
</dbReference>
<evidence type="ECO:0000313" key="1">
    <source>
        <dbReference type="EMBL" id="KAE8671077.1"/>
    </source>
</evidence>
<gene>
    <name evidence="1" type="ORF">F3Y22_tig00111996pilonHSYRG00110</name>
</gene>
<dbReference type="PANTHER" id="PTHR47074:SF73">
    <property type="entry name" value="OS04G0448401 PROTEIN"/>
    <property type="match status" value="1"/>
</dbReference>
<protein>
    <submittedName>
        <fullName evidence="1">Uncharacterized protein</fullName>
    </submittedName>
</protein>
<dbReference type="PANTHER" id="PTHR47074">
    <property type="entry name" value="BNAC02G40300D PROTEIN"/>
    <property type="match status" value="1"/>
</dbReference>
<proteinExistence type="predicted"/>
<evidence type="ECO:0000313" key="2">
    <source>
        <dbReference type="Proteomes" id="UP000436088"/>
    </source>
</evidence>
<dbReference type="AlphaFoldDB" id="A0A6A2YCW0"/>
<sequence>MSQPLYDEEPSWSFIFASAIWQLWKQRNDLIFNNVIQPIERVIHQSVSWVKHYDTTINVVRPRLVSSHTEPTWSKPPYGWFCLNTDGAVSQNNENGSIGGVIRNSDGEWIVGYHRDVRAIKLLNDNDPARSHLSLVGAIASFWLHDWIIRFPRTTWSGNKVINCLTKLPSENHFNMIHYALPPIEVVDSLAFDAATTHQVVGPTL</sequence>
<reference evidence="1" key="1">
    <citation type="submission" date="2019-09" db="EMBL/GenBank/DDBJ databases">
        <title>Draft genome information of white flower Hibiscus syriacus.</title>
        <authorList>
            <person name="Kim Y.-M."/>
        </authorList>
    </citation>
    <scope>NUCLEOTIDE SEQUENCE [LARGE SCALE GENOMIC DNA]</scope>
    <source>
        <strain evidence="1">YM2019G1</strain>
    </source>
</reference>
<keyword evidence="2" id="KW-1185">Reference proteome</keyword>